<feature type="transmembrane region" description="Helical" evidence="1">
    <location>
        <begin position="20"/>
        <end position="41"/>
    </location>
</feature>
<keyword evidence="3" id="KW-1185">Reference proteome</keyword>
<gene>
    <name evidence="2" type="ORF">SAMN04488109_1752</name>
</gene>
<evidence type="ECO:0000313" key="2">
    <source>
        <dbReference type="EMBL" id="SHG76860.1"/>
    </source>
</evidence>
<evidence type="ECO:0000313" key="3">
    <source>
        <dbReference type="Proteomes" id="UP000184212"/>
    </source>
</evidence>
<dbReference type="EMBL" id="FQWQ01000001">
    <property type="protein sequence ID" value="SHG76860.1"/>
    <property type="molecule type" value="Genomic_DNA"/>
</dbReference>
<name>A0A1M5MHQ5_9BACT</name>
<protein>
    <submittedName>
        <fullName evidence="2">Uncharacterized protein</fullName>
    </submittedName>
</protein>
<dbReference type="AlphaFoldDB" id="A0A1M5MHQ5"/>
<proteinExistence type="predicted"/>
<evidence type="ECO:0000256" key="1">
    <source>
        <dbReference type="SAM" id="Phobius"/>
    </source>
</evidence>
<dbReference type="Proteomes" id="UP000184212">
    <property type="component" value="Unassembled WGS sequence"/>
</dbReference>
<keyword evidence="1" id="KW-1133">Transmembrane helix</keyword>
<accession>A0A1M5MHQ5</accession>
<keyword evidence="1" id="KW-0812">Transmembrane</keyword>
<reference evidence="2 3" key="1">
    <citation type="submission" date="2016-11" db="EMBL/GenBank/DDBJ databases">
        <authorList>
            <person name="Jaros S."/>
            <person name="Januszkiewicz K."/>
            <person name="Wedrychowicz H."/>
        </authorList>
    </citation>
    <scope>NUCLEOTIDE SEQUENCE [LARGE SCALE GENOMIC DNA]</scope>
    <source>
        <strain evidence="2 3">DSM 24574</strain>
    </source>
</reference>
<keyword evidence="1" id="KW-0472">Membrane</keyword>
<sequence length="49" mass="5327">MGGMCCSEKLIHKGGNSALIVHSQGVLFAFLVASQVAYYLMDQRTNSFC</sequence>
<organism evidence="2 3">
    <name type="scientific">Chryseolinea serpens</name>
    <dbReference type="NCBI Taxonomy" id="947013"/>
    <lineage>
        <taxon>Bacteria</taxon>
        <taxon>Pseudomonadati</taxon>
        <taxon>Bacteroidota</taxon>
        <taxon>Cytophagia</taxon>
        <taxon>Cytophagales</taxon>
        <taxon>Fulvivirgaceae</taxon>
        <taxon>Chryseolinea</taxon>
    </lineage>
</organism>